<reference evidence="2" key="1">
    <citation type="journal article" date="2014" name="Int. J. Syst. Evol. Microbiol.">
        <title>Complete genome sequence of Corynebacterium casei LMG S-19264T (=DSM 44701T), isolated from a smear-ripened cheese.</title>
        <authorList>
            <consortium name="US DOE Joint Genome Institute (JGI-PGF)"/>
            <person name="Walter F."/>
            <person name="Albersmeier A."/>
            <person name="Kalinowski J."/>
            <person name="Ruckert C."/>
        </authorList>
    </citation>
    <scope>NUCLEOTIDE SEQUENCE</scope>
    <source>
        <strain evidence="2">CCM 7217</strain>
    </source>
</reference>
<keyword evidence="1" id="KW-0812">Transmembrane</keyword>
<keyword evidence="1" id="KW-1133">Transmembrane helix</keyword>
<feature type="transmembrane region" description="Helical" evidence="1">
    <location>
        <begin position="12"/>
        <end position="29"/>
    </location>
</feature>
<dbReference type="Proteomes" id="UP000646833">
    <property type="component" value="Unassembled WGS sequence"/>
</dbReference>
<gene>
    <name evidence="2" type="ORF">GCM10007209_13380</name>
</gene>
<evidence type="ECO:0000313" key="2">
    <source>
        <dbReference type="EMBL" id="GGC52994.1"/>
    </source>
</evidence>
<evidence type="ECO:0000313" key="3">
    <source>
        <dbReference type="Proteomes" id="UP000646833"/>
    </source>
</evidence>
<dbReference type="AlphaFoldDB" id="A0A830DPW7"/>
<organism evidence="2 3">
    <name type="scientific">Haloferax sulfurifontis</name>
    <dbReference type="NCBI Taxonomy" id="255616"/>
    <lineage>
        <taxon>Archaea</taxon>
        <taxon>Methanobacteriati</taxon>
        <taxon>Methanobacteriota</taxon>
        <taxon>Stenosarchaea group</taxon>
        <taxon>Halobacteria</taxon>
        <taxon>Halobacteriales</taxon>
        <taxon>Haloferacaceae</taxon>
        <taxon>Haloferax</taxon>
    </lineage>
</organism>
<evidence type="ECO:0000256" key="1">
    <source>
        <dbReference type="SAM" id="Phobius"/>
    </source>
</evidence>
<accession>A0A830DPW7</accession>
<comment type="caution">
    <text evidence="2">The sequence shown here is derived from an EMBL/GenBank/DDBJ whole genome shotgun (WGS) entry which is preliminary data.</text>
</comment>
<dbReference type="RefSeq" id="WP_188423489.1">
    <property type="nucleotide sequence ID" value="NZ_BMCI01000002.1"/>
</dbReference>
<protein>
    <submittedName>
        <fullName evidence="2">Uncharacterized protein</fullName>
    </submittedName>
</protein>
<reference evidence="2" key="2">
    <citation type="submission" date="2020-09" db="EMBL/GenBank/DDBJ databases">
        <authorList>
            <person name="Sun Q."/>
            <person name="Sedlacek I."/>
        </authorList>
    </citation>
    <scope>NUCLEOTIDE SEQUENCE</scope>
    <source>
        <strain evidence="2">CCM 7217</strain>
    </source>
</reference>
<keyword evidence="1" id="KW-0472">Membrane</keyword>
<proteinExistence type="predicted"/>
<name>A0A830DPW7_9EURY</name>
<sequence>MSDALFVDVGWLGSATDVATFVAVVAELVRREWRDRRIAAALVALASGVPRVDAHQVARDLDVAVDDDAVRAVLTDGGEDDDGR</sequence>
<dbReference type="EMBL" id="BMCI01000002">
    <property type="protein sequence ID" value="GGC52994.1"/>
    <property type="molecule type" value="Genomic_DNA"/>
</dbReference>